<evidence type="ECO:0000313" key="3">
    <source>
        <dbReference type="EMBL" id="MBI3128577.1"/>
    </source>
</evidence>
<dbReference type="PANTHER" id="PTHR30024">
    <property type="entry name" value="ALIPHATIC SULFONATES-BINDING PROTEIN-RELATED"/>
    <property type="match status" value="1"/>
</dbReference>
<name>A0A932MPF5_UNCTE</name>
<feature type="chain" id="PRO_5037112871" evidence="1">
    <location>
        <begin position="25"/>
        <end position="325"/>
    </location>
</feature>
<feature type="domain" description="SsuA/THI5-like" evidence="2">
    <location>
        <begin position="41"/>
        <end position="239"/>
    </location>
</feature>
<evidence type="ECO:0000259" key="2">
    <source>
        <dbReference type="Pfam" id="PF09084"/>
    </source>
</evidence>
<accession>A0A932MPF5</accession>
<reference evidence="3" key="1">
    <citation type="submission" date="2020-07" db="EMBL/GenBank/DDBJ databases">
        <title>Huge and variable diversity of episymbiotic CPR bacteria and DPANN archaea in groundwater ecosystems.</title>
        <authorList>
            <person name="He C.Y."/>
            <person name="Keren R."/>
            <person name="Whittaker M."/>
            <person name="Farag I.F."/>
            <person name="Doudna J."/>
            <person name="Cate J.H.D."/>
            <person name="Banfield J.F."/>
        </authorList>
    </citation>
    <scope>NUCLEOTIDE SEQUENCE</scope>
    <source>
        <strain evidence="3">NC_groundwater_763_Ag_S-0.2um_68_21</strain>
    </source>
</reference>
<dbReference type="EMBL" id="JACPUR010000032">
    <property type="protein sequence ID" value="MBI3128577.1"/>
    <property type="molecule type" value="Genomic_DNA"/>
</dbReference>
<dbReference type="Pfam" id="PF09084">
    <property type="entry name" value="NMT1"/>
    <property type="match status" value="1"/>
</dbReference>
<comment type="caution">
    <text evidence="3">The sequence shown here is derived from an EMBL/GenBank/DDBJ whole genome shotgun (WGS) entry which is preliminary data.</text>
</comment>
<organism evidence="3 4">
    <name type="scientific">Tectimicrobiota bacterium</name>
    <dbReference type="NCBI Taxonomy" id="2528274"/>
    <lineage>
        <taxon>Bacteria</taxon>
        <taxon>Pseudomonadati</taxon>
        <taxon>Nitrospinota/Tectimicrobiota group</taxon>
        <taxon>Candidatus Tectimicrobiota</taxon>
    </lineage>
</organism>
<gene>
    <name evidence="3" type="ORF">HYZ11_13310</name>
</gene>
<dbReference type="AlphaFoldDB" id="A0A932MPF5"/>
<dbReference type="Proteomes" id="UP000782312">
    <property type="component" value="Unassembled WGS sequence"/>
</dbReference>
<dbReference type="SUPFAM" id="SSF53850">
    <property type="entry name" value="Periplasmic binding protein-like II"/>
    <property type="match status" value="1"/>
</dbReference>
<dbReference type="Gene3D" id="3.40.190.10">
    <property type="entry name" value="Periplasmic binding protein-like II"/>
    <property type="match status" value="2"/>
</dbReference>
<sequence length="325" mass="35594">MNRFLRPILIACAALLAAAHGAEAAPFRIGAHRSVHGSWEVVAHKMGYFKEAGLDYTMQYFKQGKLIAQALLTDSLDVGTVGVAAFVTSVGKGAKLTAIAVTANICGTEWIVVPKDSKARSVKDLKGLTFAVRTGEGTDFAFKSYILPKNGMTEGDLKWLNIATTDRVAAMLAGNAQAAILDDPQAEIARSKGLVRFLGDFCPYDNIRMMHAGNPMRLKSDPASYEKYFRGWLRAHELKKKYPEKYARAYTEALAETGDKGDYPVVLAVVRRLRSEPAITPAVKAYMVDMAEKQKKLGWIKTVPRFDQGQAVDGSIFEKAAGRKN</sequence>
<proteinExistence type="predicted"/>
<evidence type="ECO:0000313" key="4">
    <source>
        <dbReference type="Proteomes" id="UP000782312"/>
    </source>
</evidence>
<dbReference type="InterPro" id="IPR015168">
    <property type="entry name" value="SsuA/THI5"/>
</dbReference>
<evidence type="ECO:0000256" key="1">
    <source>
        <dbReference type="SAM" id="SignalP"/>
    </source>
</evidence>
<keyword evidence="1" id="KW-0732">Signal</keyword>
<feature type="signal peptide" evidence="1">
    <location>
        <begin position="1"/>
        <end position="24"/>
    </location>
</feature>
<protein>
    <submittedName>
        <fullName evidence="3">ABC transporter substrate-binding protein</fullName>
    </submittedName>
</protein>